<dbReference type="GO" id="GO:0003700">
    <property type="term" value="F:DNA-binding transcription factor activity"/>
    <property type="evidence" value="ECO:0007669"/>
    <property type="project" value="InterPro"/>
</dbReference>
<comment type="similarity">
    <text evidence="1">Belongs to the LysR transcriptional regulatory family.</text>
</comment>
<accession>A0A3N2DNY8</accession>
<dbReference type="InterPro" id="IPR000847">
    <property type="entry name" value="LysR_HTH_N"/>
</dbReference>
<keyword evidence="3 6" id="KW-0238">DNA-binding</keyword>
<dbReference type="Pfam" id="PF00126">
    <property type="entry name" value="HTH_1"/>
    <property type="match status" value="1"/>
</dbReference>
<dbReference type="RefSeq" id="WP_123712285.1">
    <property type="nucleotide sequence ID" value="NZ_RKHR01000004.1"/>
</dbReference>
<dbReference type="Gene3D" id="3.40.190.10">
    <property type="entry name" value="Periplasmic binding protein-like II"/>
    <property type="match status" value="2"/>
</dbReference>
<dbReference type="InterPro" id="IPR005119">
    <property type="entry name" value="LysR_subst-bd"/>
</dbReference>
<dbReference type="PROSITE" id="PS50931">
    <property type="entry name" value="HTH_LYSR"/>
    <property type="match status" value="1"/>
</dbReference>
<organism evidence="6 7">
    <name type="scientific">Sinobacterium caligoides</name>
    <dbReference type="NCBI Taxonomy" id="933926"/>
    <lineage>
        <taxon>Bacteria</taxon>
        <taxon>Pseudomonadati</taxon>
        <taxon>Pseudomonadota</taxon>
        <taxon>Gammaproteobacteria</taxon>
        <taxon>Cellvibrionales</taxon>
        <taxon>Spongiibacteraceae</taxon>
        <taxon>Sinobacterium</taxon>
    </lineage>
</organism>
<dbReference type="OrthoDB" id="8587655at2"/>
<dbReference type="Pfam" id="PF03466">
    <property type="entry name" value="LysR_substrate"/>
    <property type="match status" value="1"/>
</dbReference>
<dbReference type="Gene3D" id="1.10.10.10">
    <property type="entry name" value="Winged helix-like DNA-binding domain superfamily/Winged helix DNA-binding domain"/>
    <property type="match status" value="1"/>
</dbReference>
<feature type="domain" description="HTH lysR-type" evidence="5">
    <location>
        <begin position="14"/>
        <end position="71"/>
    </location>
</feature>
<dbReference type="GO" id="GO:0000976">
    <property type="term" value="F:transcription cis-regulatory region binding"/>
    <property type="evidence" value="ECO:0007669"/>
    <property type="project" value="TreeGrafter"/>
</dbReference>
<protein>
    <submittedName>
        <fullName evidence="6">DNA-binding transcriptional LysR family regulator</fullName>
    </submittedName>
</protein>
<dbReference type="PANTHER" id="PTHR30126">
    <property type="entry name" value="HTH-TYPE TRANSCRIPTIONAL REGULATOR"/>
    <property type="match status" value="1"/>
</dbReference>
<evidence type="ECO:0000259" key="5">
    <source>
        <dbReference type="PROSITE" id="PS50931"/>
    </source>
</evidence>
<dbReference type="CDD" id="cd05466">
    <property type="entry name" value="PBP2_LTTR_substrate"/>
    <property type="match status" value="1"/>
</dbReference>
<dbReference type="Proteomes" id="UP000275394">
    <property type="component" value="Unassembled WGS sequence"/>
</dbReference>
<evidence type="ECO:0000256" key="4">
    <source>
        <dbReference type="ARBA" id="ARBA00023163"/>
    </source>
</evidence>
<keyword evidence="4" id="KW-0804">Transcription</keyword>
<evidence type="ECO:0000313" key="7">
    <source>
        <dbReference type="Proteomes" id="UP000275394"/>
    </source>
</evidence>
<evidence type="ECO:0000256" key="1">
    <source>
        <dbReference type="ARBA" id="ARBA00009437"/>
    </source>
</evidence>
<comment type="caution">
    <text evidence="6">The sequence shown here is derived from an EMBL/GenBank/DDBJ whole genome shotgun (WGS) entry which is preliminary data.</text>
</comment>
<sequence>MKASSIIPKPVAEYDLRLLKVFMAVVENSGFAASEQALGVGRSTISIHMSNLENRLQLKLCSRGRSGFALTDDGQAVYLACKELFNSLNDFSLLVGSLSERLSGEIVILCSDQVISPQMQQHYTQAISYLHQQAPDLHIVFDGDSIDNIERMLLKEKAHIAIYPYYRHIEGLEQQVVYSEKIYLCCGNKHPFFSLTDEQISDKQLASSAAIHPGMDIGTLGKEQLSKLNLAAKSYQFSTRKSMIMSGSYIGYMPGSYIQTEIEQGEIRIIKQDSLSYPFNLYVVNKKNAREHNKVELAKASFIKPLQ</sequence>
<dbReference type="SUPFAM" id="SSF53850">
    <property type="entry name" value="Periplasmic binding protein-like II"/>
    <property type="match status" value="1"/>
</dbReference>
<proteinExistence type="inferred from homology"/>
<reference evidence="6 7" key="1">
    <citation type="submission" date="2018-11" db="EMBL/GenBank/DDBJ databases">
        <title>Genomic Encyclopedia of Type Strains, Phase IV (KMG-IV): sequencing the most valuable type-strain genomes for metagenomic binning, comparative biology and taxonomic classification.</title>
        <authorList>
            <person name="Goeker M."/>
        </authorList>
    </citation>
    <scope>NUCLEOTIDE SEQUENCE [LARGE SCALE GENOMIC DNA]</scope>
    <source>
        <strain evidence="6 7">DSM 100316</strain>
    </source>
</reference>
<dbReference type="SUPFAM" id="SSF46785">
    <property type="entry name" value="Winged helix' DNA-binding domain"/>
    <property type="match status" value="1"/>
</dbReference>
<name>A0A3N2DNY8_9GAMM</name>
<dbReference type="PANTHER" id="PTHR30126:SF98">
    <property type="entry name" value="HTH-TYPE TRANSCRIPTIONAL ACTIVATOR BAUR"/>
    <property type="match status" value="1"/>
</dbReference>
<keyword evidence="7" id="KW-1185">Reference proteome</keyword>
<dbReference type="InterPro" id="IPR036388">
    <property type="entry name" value="WH-like_DNA-bd_sf"/>
</dbReference>
<dbReference type="EMBL" id="RKHR01000004">
    <property type="protein sequence ID" value="ROS01500.1"/>
    <property type="molecule type" value="Genomic_DNA"/>
</dbReference>
<gene>
    <name evidence="6" type="ORF">EDC56_1942</name>
</gene>
<dbReference type="InterPro" id="IPR036390">
    <property type="entry name" value="WH_DNA-bd_sf"/>
</dbReference>
<dbReference type="AlphaFoldDB" id="A0A3N2DNY8"/>
<evidence type="ECO:0000313" key="6">
    <source>
        <dbReference type="EMBL" id="ROS01500.1"/>
    </source>
</evidence>
<evidence type="ECO:0000256" key="2">
    <source>
        <dbReference type="ARBA" id="ARBA00023015"/>
    </source>
</evidence>
<evidence type="ECO:0000256" key="3">
    <source>
        <dbReference type="ARBA" id="ARBA00023125"/>
    </source>
</evidence>
<keyword evidence="2" id="KW-0805">Transcription regulation</keyword>